<dbReference type="Pfam" id="PF24747">
    <property type="entry name" value="Zn-ribbon_GIR1"/>
    <property type="match status" value="1"/>
</dbReference>
<dbReference type="PANTHER" id="PTHR33177">
    <property type="entry name" value="PUTATIVE-RELATED"/>
    <property type="match status" value="1"/>
</dbReference>
<dbReference type="OrthoDB" id="1929178at2759"/>
<evidence type="ECO:0000259" key="2">
    <source>
        <dbReference type="Pfam" id="PF24747"/>
    </source>
</evidence>
<dbReference type="AlphaFoldDB" id="A0A5N6L0S8"/>
<evidence type="ECO:0000313" key="3">
    <source>
        <dbReference type="EMBL" id="KAB8486520.1"/>
    </source>
</evidence>
<evidence type="ECO:0000313" key="4">
    <source>
        <dbReference type="Proteomes" id="UP000327013"/>
    </source>
</evidence>
<feature type="compositionally biased region" description="Polar residues" evidence="1">
    <location>
        <begin position="128"/>
        <end position="145"/>
    </location>
</feature>
<evidence type="ECO:0000256" key="1">
    <source>
        <dbReference type="SAM" id="MobiDB-lite"/>
    </source>
</evidence>
<organism evidence="3 4">
    <name type="scientific">Carpinus fangiana</name>
    <dbReference type="NCBI Taxonomy" id="176857"/>
    <lineage>
        <taxon>Eukaryota</taxon>
        <taxon>Viridiplantae</taxon>
        <taxon>Streptophyta</taxon>
        <taxon>Embryophyta</taxon>
        <taxon>Tracheophyta</taxon>
        <taxon>Spermatophyta</taxon>
        <taxon>Magnoliopsida</taxon>
        <taxon>eudicotyledons</taxon>
        <taxon>Gunneridae</taxon>
        <taxon>Pentapetalae</taxon>
        <taxon>rosids</taxon>
        <taxon>fabids</taxon>
        <taxon>Fagales</taxon>
        <taxon>Betulaceae</taxon>
        <taxon>Carpinus</taxon>
    </lineage>
</organism>
<dbReference type="InterPro" id="IPR056440">
    <property type="entry name" value="Zn-ribbon_GIR1"/>
</dbReference>
<sequence length="289" mass="31461">MLSLYVYRLYLFPGKPFSLSLSLSLSLSKTKSLCAVGGEASEMAADVSALVRVLNGYSKEDQHRAVGNDSSCEKSTALITRDLLGGSSSSSTSKLVESQELDLDLQVPNGWEKRLDLKSGKVYLQRCSTPNSPSISEQKHQTNPTVPKLQDLNFPPSPSKITLNLFEESCLDLKLLSSASSSSNNYQSVCTLDKVKSALERAEKEPVKKRSSFWKSSASPSYSSSSSSIRETQEEEHEDKLSSSPIAAGCPGCLSYVLITKNNPKCPRCASVVPLPMIKKPRIDLNISI</sequence>
<feature type="compositionally biased region" description="Low complexity" evidence="1">
    <location>
        <begin position="214"/>
        <end position="228"/>
    </location>
</feature>
<protein>
    <recommendedName>
        <fullName evidence="2">GIR1-like zinc ribbon domain-containing protein</fullName>
    </recommendedName>
</protein>
<dbReference type="PANTHER" id="PTHR33177:SF24">
    <property type="entry name" value="FILAMENTOUS HEMAGGLUTININ TRANSPORTER"/>
    <property type="match status" value="1"/>
</dbReference>
<dbReference type="InterPro" id="IPR055281">
    <property type="entry name" value="GIR1-2/SIED1"/>
</dbReference>
<keyword evidence="4" id="KW-1185">Reference proteome</keyword>
<dbReference type="EMBL" id="VIBQ01000047">
    <property type="protein sequence ID" value="KAB8486520.1"/>
    <property type="molecule type" value="Genomic_DNA"/>
</dbReference>
<gene>
    <name evidence="3" type="ORF">FH972_025358</name>
</gene>
<accession>A0A5N6L0S8</accession>
<feature type="region of interest" description="Disordered" evidence="1">
    <location>
        <begin position="128"/>
        <end position="154"/>
    </location>
</feature>
<comment type="caution">
    <text evidence="3">The sequence shown here is derived from an EMBL/GenBank/DDBJ whole genome shotgun (WGS) entry which is preliminary data.</text>
</comment>
<name>A0A5N6L0S8_9ROSI</name>
<reference evidence="3 4" key="1">
    <citation type="submission" date="2019-06" db="EMBL/GenBank/DDBJ databases">
        <title>A chromosomal-level reference genome of Carpinus fangiana (Coryloideae, Betulaceae).</title>
        <authorList>
            <person name="Yang X."/>
            <person name="Wang Z."/>
            <person name="Zhang L."/>
            <person name="Hao G."/>
            <person name="Liu J."/>
            <person name="Yang Y."/>
        </authorList>
    </citation>
    <scope>NUCLEOTIDE SEQUENCE [LARGE SCALE GENOMIC DNA]</scope>
    <source>
        <strain evidence="3">Cfa_2016G</strain>
        <tissue evidence="3">Leaf</tissue>
    </source>
</reference>
<feature type="region of interest" description="Disordered" evidence="1">
    <location>
        <begin position="214"/>
        <end position="244"/>
    </location>
</feature>
<dbReference type="Proteomes" id="UP000327013">
    <property type="component" value="Unassembled WGS sequence"/>
</dbReference>
<feature type="domain" description="GIR1-like zinc ribbon" evidence="2">
    <location>
        <begin position="247"/>
        <end position="275"/>
    </location>
</feature>
<proteinExistence type="predicted"/>